<dbReference type="EMBL" id="JARRAF010000024">
    <property type="protein sequence ID" value="MDK2125783.1"/>
    <property type="molecule type" value="Genomic_DNA"/>
</dbReference>
<feature type="signal peptide" evidence="1">
    <location>
        <begin position="1"/>
        <end position="23"/>
    </location>
</feature>
<feature type="chain" id="PRO_5047373812" evidence="1">
    <location>
        <begin position="24"/>
        <end position="257"/>
    </location>
</feature>
<dbReference type="Proteomes" id="UP001172778">
    <property type="component" value="Unassembled WGS sequence"/>
</dbReference>
<protein>
    <submittedName>
        <fullName evidence="2">Uncharacterized protein</fullName>
    </submittedName>
</protein>
<dbReference type="InterPro" id="IPR010916">
    <property type="entry name" value="TonB_box_CS"/>
</dbReference>
<gene>
    <name evidence="2" type="ORF">PZA18_17150</name>
</gene>
<proteinExistence type="predicted"/>
<keyword evidence="1" id="KW-0732">Signal</keyword>
<reference evidence="2" key="1">
    <citation type="submission" date="2023-03" db="EMBL/GenBank/DDBJ databases">
        <title>Chitinimonas shenzhenensis gen. nov., sp. nov., a novel member of family Burkholderiaceae isolated from activated sludge collected in Shen Zhen, China.</title>
        <authorList>
            <person name="Wang X."/>
        </authorList>
    </citation>
    <scope>NUCLEOTIDE SEQUENCE</scope>
    <source>
        <strain evidence="2">DQS-5</strain>
    </source>
</reference>
<accession>A0ABT7E389</accession>
<comment type="caution">
    <text evidence="2">The sequence shown here is derived from an EMBL/GenBank/DDBJ whole genome shotgun (WGS) entry which is preliminary data.</text>
</comment>
<sequence length="257" mass="28128">MLRISHYGLALSLCLGLMAPAYADPSPLVSAEPVKVESVQVVASRSAIAVPYQQAYEVAHKVQQATAGRIMLGMRLVPARTDVNMDRLQLQISSENEDLDIPLQQGRFFVIPVIERLAKDKGHFYLNRKSGEMGVHLMLIPTDGPEGWTMRRVQQAVADGNLALRAFLPWYARPFIADADAIGACSPIAGRSIALQEGGKVTLNLKADELHTGRFGQTLHCARVRGDEVQSRDAKLMLPDDGEIVLLAAPPRVRDRG</sequence>
<evidence type="ECO:0000256" key="1">
    <source>
        <dbReference type="SAM" id="SignalP"/>
    </source>
</evidence>
<keyword evidence="3" id="KW-1185">Reference proteome</keyword>
<dbReference type="PROSITE" id="PS00430">
    <property type="entry name" value="TONB_DEPENDENT_REC_1"/>
    <property type="match status" value="1"/>
</dbReference>
<organism evidence="2 3">
    <name type="scientific">Parachitinimonas caeni</name>
    <dbReference type="NCBI Taxonomy" id="3031301"/>
    <lineage>
        <taxon>Bacteria</taxon>
        <taxon>Pseudomonadati</taxon>
        <taxon>Pseudomonadota</taxon>
        <taxon>Betaproteobacteria</taxon>
        <taxon>Neisseriales</taxon>
        <taxon>Chitinibacteraceae</taxon>
        <taxon>Parachitinimonas</taxon>
    </lineage>
</organism>
<name>A0ABT7E389_9NEIS</name>
<dbReference type="RefSeq" id="WP_284102096.1">
    <property type="nucleotide sequence ID" value="NZ_JARRAF010000024.1"/>
</dbReference>
<evidence type="ECO:0000313" key="3">
    <source>
        <dbReference type="Proteomes" id="UP001172778"/>
    </source>
</evidence>
<evidence type="ECO:0000313" key="2">
    <source>
        <dbReference type="EMBL" id="MDK2125783.1"/>
    </source>
</evidence>